<proteinExistence type="predicted"/>
<reference evidence="1 2" key="1">
    <citation type="submission" date="2018-05" db="EMBL/GenBank/DDBJ databases">
        <title>Genomic Encyclopedia of Type Strains, Phase IV (KMG-IV): sequencing the most valuable type-strain genomes for metagenomic binning, comparative biology and taxonomic classification.</title>
        <authorList>
            <person name="Goeker M."/>
        </authorList>
    </citation>
    <scope>NUCLEOTIDE SEQUENCE [LARGE SCALE GENOMIC DNA]</scope>
    <source>
        <strain evidence="1 2">DSM 2626</strain>
    </source>
</reference>
<accession>A0A8E3B103</accession>
<evidence type="ECO:0000313" key="2">
    <source>
        <dbReference type="Proteomes" id="UP000245631"/>
    </source>
</evidence>
<dbReference type="PANTHER" id="PTHR33835:SF1">
    <property type="entry name" value="METALLO-BETA-LACTAMASE DOMAIN-CONTAINING PROTEIN"/>
    <property type="match status" value="1"/>
</dbReference>
<protein>
    <submittedName>
        <fullName evidence="1">Uncharacterized protein</fullName>
    </submittedName>
</protein>
<comment type="caution">
    <text evidence="1">The sequence shown here is derived from an EMBL/GenBank/DDBJ whole genome shotgun (WGS) entry which is preliminary data.</text>
</comment>
<name>A0A8E3B103_RHILI</name>
<dbReference type="Proteomes" id="UP000245631">
    <property type="component" value="Unassembled WGS sequence"/>
</dbReference>
<dbReference type="InterPro" id="IPR036866">
    <property type="entry name" value="RibonucZ/Hydroxyglut_hydro"/>
</dbReference>
<dbReference type="PANTHER" id="PTHR33835">
    <property type="entry name" value="YALI0C07656P"/>
    <property type="match status" value="1"/>
</dbReference>
<sequence>MPRFHETWQVEPHGRLETVADGLLTVSGEIQMPLGHFPRRMTVIGLTGDRTAIWSCIPLAEPEMQEIEALGDPAFLIVPGPGHRLDIKPWKLRYPRAKIVCPPGAREAVEKVVKVDSTANIFDDPSVRMETVPGVAEKEAALLVRRDGSTTLVVNDILANVRHPHGIGAHIMARVLGFGVDRPSMPRVGRWFFVKDGKALGAAFRKWSDEPDLERIIVSHGDVITDKPRKVLERVAQDFGA</sequence>
<organism evidence="1 2">
    <name type="scientific">Rhizobium loti</name>
    <name type="common">Mesorhizobium loti</name>
    <dbReference type="NCBI Taxonomy" id="381"/>
    <lineage>
        <taxon>Bacteria</taxon>
        <taxon>Pseudomonadati</taxon>
        <taxon>Pseudomonadota</taxon>
        <taxon>Alphaproteobacteria</taxon>
        <taxon>Hyphomicrobiales</taxon>
        <taxon>Phyllobacteriaceae</taxon>
        <taxon>Mesorhizobium</taxon>
    </lineage>
</organism>
<dbReference type="EMBL" id="QGGH01000026">
    <property type="protein sequence ID" value="PWJ85530.1"/>
    <property type="molecule type" value="Genomic_DNA"/>
</dbReference>
<gene>
    <name evidence="1" type="ORF">C8D77_12610</name>
</gene>
<dbReference type="AlphaFoldDB" id="A0A8E3B103"/>
<dbReference type="SUPFAM" id="SSF56281">
    <property type="entry name" value="Metallo-hydrolase/oxidoreductase"/>
    <property type="match status" value="1"/>
</dbReference>
<dbReference type="InterPro" id="IPR025638">
    <property type="entry name" value="DUF4336"/>
</dbReference>
<evidence type="ECO:0000313" key="1">
    <source>
        <dbReference type="EMBL" id="PWJ85530.1"/>
    </source>
</evidence>